<evidence type="ECO:0000256" key="3">
    <source>
        <dbReference type="ARBA" id="ARBA00022676"/>
    </source>
</evidence>
<dbReference type="GO" id="GO:0016763">
    <property type="term" value="F:pentosyltransferase activity"/>
    <property type="evidence" value="ECO:0007669"/>
    <property type="project" value="TreeGrafter"/>
</dbReference>
<feature type="transmembrane region" description="Helical" evidence="8">
    <location>
        <begin position="398"/>
        <end position="418"/>
    </location>
</feature>
<evidence type="ECO:0000256" key="2">
    <source>
        <dbReference type="ARBA" id="ARBA00022475"/>
    </source>
</evidence>
<keyword evidence="2" id="KW-1003">Cell membrane</keyword>
<proteinExistence type="predicted"/>
<dbReference type="InterPro" id="IPR038731">
    <property type="entry name" value="RgtA/B/C-like"/>
</dbReference>
<dbReference type="PANTHER" id="PTHR33908:SF11">
    <property type="entry name" value="MEMBRANE PROTEIN"/>
    <property type="match status" value="1"/>
</dbReference>
<sequence>MRIIDYYNYIATAACAFIGAAAVLIYKKGKNADLDKDKKAAEISANAARVILLVIMLIAAAVRLIGLGSVPAGLQQDEASLGYDAFAIAKYGVDRNGFPYPIYPITWGCGGGSPLMIYINVLTIKLFGTGVVKLRLLPAILGIATVYIFYLILKEITLSYKKSLFGAAFLAICPWHIILSRWSLDSNIMPFTLGLSVYLFILGIKTGKTYIYCLSAASYAVCMYSYGSATIVVPVHLLLISIYCLRKKIISIKQLVMAVLTFVIVFAPLLVFYAVNYLGLPEIVTDSFSFNKFTASRSGEVFLRFDSTLPAALYENIRQLLITLTIGDNDEMLCHFIPGYATLFEFTFPITFLGIFLGVFLGKKDIVNKTSENIASANKESAEDTSKIGSVTDEDKRLAMDAVFVTLLISCVLLAIGIRSDVSRMVMIFLPLIYFLVKGVSFIWDRKNTFAYAVMAVILFAAVLFVKDYFVGFNERAENIFMPGYGEAAKRAYEIAGDEKEIYSTYENLSAPFVLALYYTDYDPVKFADTVVYKDETDEFRVAESFGNFRFGLPEDYADYVGKDAVLILSGSELEAIDGVPDCTVENFGRYSVVYGSGE</sequence>
<protein>
    <submittedName>
        <fullName evidence="10">Dolichyl-phosphate-mannose-protein mannosyltransferase</fullName>
    </submittedName>
</protein>
<dbReference type="OrthoDB" id="974040at2"/>
<feature type="domain" description="Glycosyltransferase RgtA/B/C/D-like" evidence="9">
    <location>
        <begin position="114"/>
        <end position="271"/>
    </location>
</feature>
<dbReference type="GO" id="GO:0009103">
    <property type="term" value="P:lipopolysaccharide biosynthetic process"/>
    <property type="evidence" value="ECO:0007669"/>
    <property type="project" value="UniProtKB-ARBA"/>
</dbReference>
<organism evidence="10 11">
    <name type="scientific">Butyrivibrio hungatei</name>
    <dbReference type="NCBI Taxonomy" id="185008"/>
    <lineage>
        <taxon>Bacteria</taxon>
        <taxon>Bacillati</taxon>
        <taxon>Bacillota</taxon>
        <taxon>Clostridia</taxon>
        <taxon>Lachnospirales</taxon>
        <taxon>Lachnospiraceae</taxon>
        <taxon>Butyrivibrio</taxon>
    </lineage>
</organism>
<evidence type="ECO:0000256" key="4">
    <source>
        <dbReference type="ARBA" id="ARBA00022679"/>
    </source>
</evidence>
<gene>
    <name evidence="10" type="ORF">SAMN02910451_00190</name>
</gene>
<dbReference type="Pfam" id="PF13231">
    <property type="entry name" value="PMT_2"/>
    <property type="match status" value="1"/>
</dbReference>
<evidence type="ECO:0000259" key="9">
    <source>
        <dbReference type="Pfam" id="PF13231"/>
    </source>
</evidence>
<evidence type="ECO:0000256" key="6">
    <source>
        <dbReference type="ARBA" id="ARBA00022989"/>
    </source>
</evidence>
<dbReference type="PANTHER" id="PTHR33908">
    <property type="entry name" value="MANNOSYLTRANSFERASE YKCB-RELATED"/>
    <property type="match status" value="1"/>
</dbReference>
<keyword evidence="4 10" id="KW-0808">Transferase</keyword>
<evidence type="ECO:0000256" key="5">
    <source>
        <dbReference type="ARBA" id="ARBA00022692"/>
    </source>
</evidence>
<feature type="transmembrane region" description="Helical" evidence="8">
    <location>
        <begin position="6"/>
        <end position="26"/>
    </location>
</feature>
<feature type="transmembrane region" description="Helical" evidence="8">
    <location>
        <begin position="102"/>
        <end position="122"/>
    </location>
</feature>
<evidence type="ECO:0000256" key="7">
    <source>
        <dbReference type="ARBA" id="ARBA00023136"/>
    </source>
</evidence>
<dbReference type="Proteomes" id="UP000183047">
    <property type="component" value="Unassembled WGS sequence"/>
</dbReference>
<feature type="transmembrane region" description="Helical" evidence="8">
    <location>
        <begin position="165"/>
        <end position="184"/>
    </location>
</feature>
<keyword evidence="7 8" id="KW-0472">Membrane</keyword>
<name>A0A1G5AEX3_9FIRM</name>
<comment type="subcellular location">
    <subcellularLocation>
        <location evidence="1">Cell membrane</location>
        <topology evidence="1">Multi-pass membrane protein</topology>
    </subcellularLocation>
</comment>
<evidence type="ECO:0000313" key="11">
    <source>
        <dbReference type="Proteomes" id="UP000183047"/>
    </source>
</evidence>
<evidence type="ECO:0000256" key="1">
    <source>
        <dbReference type="ARBA" id="ARBA00004651"/>
    </source>
</evidence>
<feature type="transmembrane region" description="Helical" evidence="8">
    <location>
        <begin position="450"/>
        <end position="470"/>
    </location>
</feature>
<dbReference type="GO" id="GO:0005886">
    <property type="term" value="C:plasma membrane"/>
    <property type="evidence" value="ECO:0007669"/>
    <property type="project" value="UniProtKB-SubCell"/>
</dbReference>
<feature type="transmembrane region" description="Helical" evidence="8">
    <location>
        <begin position="191"/>
        <end position="211"/>
    </location>
</feature>
<feature type="transmembrane region" description="Helical" evidence="8">
    <location>
        <begin position="47"/>
        <end position="66"/>
    </location>
</feature>
<reference evidence="11" key="1">
    <citation type="submission" date="2016-10" db="EMBL/GenBank/DDBJ databases">
        <authorList>
            <person name="Varghese N."/>
            <person name="Submissions S."/>
        </authorList>
    </citation>
    <scope>NUCLEOTIDE SEQUENCE [LARGE SCALE GENOMIC DNA]</scope>
    <source>
        <strain evidence="11">XBD2006</strain>
    </source>
</reference>
<dbReference type="EMBL" id="FMUR01000003">
    <property type="protein sequence ID" value="SCX76432.1"/>
    <property type="molecule type" value="Genomic_DNA"/>
</dbReference>
<evidence type="ECO:0000313" key="10">
    <source>
        <dbReference type="EMBL" id="SCX76432.1"/>
    </source>
</evidence>
<keyword evidence="11" id="KW-1185">Reference proteome</keyword>
<accession>A0A1G5AEX3</accession>
<dbReference type="InterPro" id="IPR050297">
    <property type="entry name" value="LipidA_mod_glycosyltrf_83"/>
</dbReference>
<keyword evidence="6 8" id="KW-1133">Transmembrane helix</keyword>
<feature type="transmembrane region" description="Helical" evidence="8">
    <location>
        <begin position="255"/>
        <end position="275"/>
    </location>
</feature>
<feature type="transmembrane region" description="Helical" evidence="8">
    <location>
        <begin position="223"/>
        <end position="243"/>
    </location>
</feature>
<feature type="transmembrane region" description="Helical" evidence="8">
    <location>
        <begin position="340"/>
        <end position="361"/>
    </location>
</feature>
<dbReference type="RefSeq" id="WP_074461033.1">
    <property type="nucleotide sequence ID" value="NZ_FMUR01000003.1"/>
</dbReference>
<feature type="transmembrane region" description="Helical" evidence="8">
    <location>
        <begin position="134"/>
        <end position="153"/>
    </location>
</feature>
<dbReference type="AlphaFoldDB" id="A0A1G5AEX3"/>
<keyword evidence="5 8" id="KW-0812">Transmembrane</keyword>
<keyword evidence="3 10" id="KW-0328">Glycosyltransferase</keyword>
<evidence type="ECO:0000256" key="8">
    <source>
        <dbReference type="SAM" id="Phobius"/>
    </source>
</evidence>
<feature type="transmembrane region" description="Helical" evidence="8">
    <location>
        <begin position="424"/>
        <end position="443"/>
    </location>
</feature>